<comment type="caution">
    <text evidence="1">The sequence shown here is derived from an EMBL/GenBank/DDBJ whole genome shotgun (WGS) entry which is preliminary data.</text>
</comment>
<proteinExistence type="predicted"/>
<gene>
    <name evidence="1" type="ORF">TSPI_02801</name>
</gene>
<dbReference type="EMBL" id="JBEUSY010000313">
    <property type="protein sequence ID" value="KAL1238487.1"/>
    <property type="molecule type" value="Genomic_DNA"/>
</dbReference>
<name>A0ABR3KIS0_TRISP</name>
<evidence type="ECO:0000313" key="2">
    <source>
        <dbReference type="Proteomes" id="UP001558632"/>
    </source>
</evidence>
<reference evidence="1 2" key="1">
    <citation type="submission" date="2024-07" db="EMBL/GenBank/DDBJ databases">
        <title>Enhanced genomic and transcriptomic resources for Trichinella pseudospiralis and T. spiralis underpin the discovery of pronounced molecular differences between stages and species.</title>
        <authorList>
            <person name="Pasi K.K."/>
            <person name="La Rosa G."/>
            <person name="Gomez-Morales M.A."/>
            <person name="Tosini F."/>
            <person name="Sumanam S."/>
            <person name="Young N.D."/>
            <person name="Chang B.C."/>
            <person name="Robin G.B."/>
        </authorList>
    </citation>
    <scope>NUCLEOTIDE SEQUENCE [LARGE SCALE GENOMIC DNA]</scope>
    <source>
        <strain evidence="1">ISS534</strain>
    </source>
</reference>
<keyword evidence="2" id="KW-1185">Reference proteome</keyword>
<organism evidence="1 2">
    <name type="scientific">Trichinella spiralis</name>
    <name type="common">Trichina worm</name>
    <dbReference type="NCBI Taxonomy" id="6334"/>
    <lineage>
        <taxon>Eukaryota</taxon>
        <taxon>Metazoa</taxon>
        <taxon>Ecdysozoa</taxon>
        <taxon>Nematoda</taxon>
        <taxon>Enoplea</taxon>
        <taxon>Dorylaimia</taxon>
        <taxon>Trichinellida</taxon>
        <taxon>Trichinellidae</taxon>
        <taxon>Trichinella</taxon>
    </lineage>
</organism>
<sequence>MLVECGQFDWTTMAEKYCRHSNADPTVHCPYVVSAPMRNSGWWNAVSWPALCKRMCNFYHNYFISFI</sequence>
<protein>
    <submittedName>
        <fullName evidence="1">Ciliary neurotrophic factor</fullName>
    </submittedName>
</protein>
<evidence type="ECO:0000313" key="1">
    <source>
        <dbReference type="EMBL" id="KAL1238487.1"/>
    </source>
</evidence>
<accession>A0ABR3KIS0</accession>
<dbReference type="Proteomes" id="UP001558632">
    <property type="component" value="Unassembled WGS sequence"/>
</dbReference>